<sequence length="627" mass="66287">MTRRKRTPEPEPARKRVAFAAGTASSSFRIPASLQQLSALSATLARSTDAPRELGSSEIVAKAQALAGAHAPTKVGVGQNGRQQHNGVQQPDSVAGAKELKWRSMQQEFPEEQTWVKSVANYSTQGQARALVKKYAGVPTDQQNLAMRYDAINGGIISGGSGGTVQYPHAQTPTQPTSSPLTPSYRIEPDGKIILLDTPDNRNVSPVLPTPVNAQDDENGKKRKYTQFVDRHQYSFPVQQVWVQPQLDRLGVRVTPDTSDTSSRRKEGLRIASDDPEIEARRRALEHELVRGGLANGASPSQHIHNTPPPSAPRVTYSLPQKAALAAAQVGGHLPAQVGPPRMPTPESLEYDKHQAEIAALIARKRAENAASGQMARLLDLKSAHQQKVASAGGVASRVWSYPQQPVFRPPAVPTPVAARVASAATSARPVMGQQTGLADGTNDGRIDNSNESDEDAPGEDDEPDTSGVDGNDASNGIPNGGVDTVTNTTQHLSTDPGDLASLFSSRDPSPPVAQQQPSSYGYDGPSDGIRNKADASTTNGLPQSQRAAEEQDAAISPSAQLLIALANATPASSWNSSDTTTGAVPASTPPTTSTKGSAHTNFNVSGMRVGKLGPRLRTLYGAGPLR</sequence>
<keyword evidence="3" id="KW-1185">Reference proteome</keyword>
<organism evidence="2 3">
    <name type="scientific">Cyphellophora attinorum</name>
    <dbReference type="NCBI Taxonomy" id="1664694"/>
    <lineage>
        <taxon>Eukaryota</taxon>
        <taxon>Fungi</taxon>
        <taxon>Dikarya</taxon>
        <taxon>Ascomycota</taxon>
        <taxon>Pezizomycotina</taxon>
        <taxon>Eurotiomycetes</taxon>
        <taxon>Chaetothyriomycetidae</taxon>
        <taxon>Chaetothyriales</taxon>
        <taxon>Cyphellophoraceae</taxon>
        <taxon>Cyphellophora</taxon>
    </lineage>
</organism>
<feature type="compositionally biased region" description="Acidic residues" evidence="1">
    <location>
        <begin position="451"/>
        <end position="465"/>
    </location>
</feature>
<feature type="compositionally biased region" description="Polar residues" evidence="1">
    <location>
        <begin position="535"/>
        <end position="547"/>
    </location>
</feature>
<feature type="compositionally biased region" description="Polar residues" evidence="1">
    <location>
        <begin position="485"/>
        <end position="494"/>
    </location>
</feature>
<dbReference type="VEuPathDB" id="FungiDB:AB675_3308"/>
<feature type="compositionally biased region" description="Low complexity" evidence="1">
    <location>
        <begin position="580"/>
        <end position="599"/>
    </location>
</feature>
<feature type="region of interest" description="Disordered" evidence="1">
    <location>
        <begin position="571"/>
        <end position="610"/>
    </location>
</feature>
<name>A0A0N1P077_9EURO</name>
<accession>A0A0N1P077</accession>
<evidence type="ECO:0000256" key="1">
    <source>
        <dbReference type="SAM" id="MobiDB-lite"/>
    </source>
</evidence>
<feature type="region of interest" description="Disordered" evidence="1">
    <location>
        <begin position="70"/>
        <end position="94"/>
    </location>
</feature>
<dbReference type="EMBL" id="LFJN01000014">
    <property type="protein sequence ID" value="KPI39540.1"/>
    <property type="molecule type" value="Genomic_DNA"/>
</dbReference>
<comment type="caution">
    <text evidence="2">The sequence shown here is derived from an EMBL/GenBank/DDBJ whole genome shotgun (WGS) entry which is preliminary data.</text>
</comment>
<dbReference type="GeneID" id="28735227"/>
<feature type="region of interest" description="Disordered" evidence="1">
    <location>
        <begin position="425"/>
        <end position="555"/>
    </location>
</feature>
<dbReference type="AlphaFoldDB" id="A0A0N1P077"/>
<reference evidence="2 3" key="1">
    <citation type="submission" date="2015-06" db="EMBL/GenBank/DDBJ databases">
        <title>Draft genome of the ant-associated black yeast Phialophora attae CBS 131958.</title>
        <authorList>
            <person name="Moreno L.F."/>
            <person name="Stielow B.J."/>
            <person name="de Hoog S."/>
            <person name="Vicente V.A."/>
            <person name="Weiss V.A."/>
            <person name="de Vries M."/>
            <person name="Cruz L.M."/>
            <person name="Souza E.M."/>
        </authorList>
    </citation>
    <scope>NUCLEOTIDE SEQUENCE [LARGE SCALE GENOMIC DNA]</scope>
    <source>
        <strain evidence="2 3">CBS 131958</strain>
    </source>
</reference>
<feature type="region of interest" description="Disordered" evidence="1">
    <location>
        <begin position="294"/>
        <end position="316"/>
    </location>
</feature>
<feature type="compositionally biased region" description="Polar residues" evidence="1">
    <location>
        <begin position="80"/>
        <end position="92"/>
    </location>
</feature>
<dbReference type="Proteomes" id="UP000038010">
    <property type="component" value="Unassembled WGS sequence"/>
</dbReference>
<evidence type="ECO:0000313" key="2">
    <source>
        <dbReference type="EMBL" id="KPI39540.1"/>
    </source>
</evidence>
<proteinExistence type="predicted"/>
<evidence type="ECO:0000313" key="3">
    <source>
        <dbReference type="Proteomes" id="UP000038010"/>
    </source>
</evidence>
<protein>
    <submittedName>
        <fullName evidence="2">Uncharacterized protein</fullName>
    </submittedName>
</protein>
<dbReference type="RefSeq" id="XP_017999503.1">
    <property type="nucleotide sequence ID" value="XM_018143347.1"/>
</dbReference>
<feature type="region of interest" description="Disordered" evidence="1">
    <location>
        <begin position="198"/>
        <end position="220"/>
    </location>
</feature>
<gene>
    <name evidence="2" type="ORF">AB675_3308</name>
</gene>